<organism evidence="2 3">
    <name type="scientific">Araneus ventricosus</name>
    <name type="common">Orbweaver spider</name>
    <name type="synonym">Epeira ventricosa</name>
    <dbReference type="NCBI Taxonomy" id="182803"/>
    <lineage>
        <taxon>Eukaryota</taxon>
        <taxon>Metazoa</taxon>
        <taxon>Ecdysozoa</taxon>
        <taxon>Arthropoda</taxon>
        <taxon>Chelicerata</taxon>
        <taxon>Arachnida</taxon>
        <taxon>Araneae</taxon>
        <taxon>Araneomorphae</taxon>
        <taxon>Entelegynae</taxon>
        <taxon>Araneoidea</taxon>
        <taxon>Araneidae</taxon>
        <taxon>Araneus</taxon>
    </lineage>
</organism>
<dbReference type="EMBL" id="BGPR01001969">
    <property type="protein sequence ID" value="GBM65273.1"/>
    <property type="molecule type" value="Genomic_DNA"/>
</dbReference>
<evidence type="ECO:0000313" key="3">
    <source>
        <dbReference type="Proteomes" id="UP000499080"/>
    </source>
</evidence>
<comment type="caution">
    <text evidence="2">The sequence shown here is derived from an EMBL/GenBank/DDBJ whole genome shotgun (WGS) entry which is preliminary data.</text>
</comment>
<sequence length="104" mass="12396">MWIRQEKAQCVSWFKETQSDNQVQRWHLKQMGDQCLFMENTNFFCIPSPNSWSGRWFPSIQFPKVSVHLSIGLCLYGPGYTLSFLLWRPHFSSNLRHLENKETL</sequence>
<evidence type="ECO:0000313" key="2">
    <source>
        <dbReference type="EMBL" id="GBM65273.1"/>
    </source>
</evidence>
<accession>A0A4Y2HJR2</accession>
<evidence type="ECO:0000256" key="1">
    <source>
        <dbReference type="SAM" id="Phobius"/>
    </source>
</evidence>
<proteinExistence type="predicted"/>
<keyword evidence="1" id="KW-1133">Transmembrane helix</keyword>
<dbReference type="AlphaFoldDB" id="A0A4Y2HJR2"/>
<reference evidence="2 3" key="1">
    <citation type="journal article" date="2019" name="Sci. Rep.">
        <title>Orb-weaving spider Araneus ventricosus genome elucidates the spidroin gene catalogue.</title>
        <authorList>
            <person name="Kono N."/>
            <person name="Nakamura H."/>
            <person name="Ohtoshi R."/>
            <person name="Moran D.A.P."/>
            <person name="Shinohara A."/>
            <person name="Yoshida Y."/>
            <person name="Fujiwara M."/>
            <person name="Mori M."/>
            <person name="Tomita M."/>
            <person name="Arakawa K."/>
        </authorList>
    </citation>
    <scope>NUCLEOTIDE SEQUENCE [LARGE SCALE GENOMIC DNA]</scope>
</reference>
<feature type="transmembrane region" description="Helical" evidence="1">
    <location>
        <begin position="65"/>
        <end position="87"/>
    </location>
</feature>
<gene>
    <name evidence="2" type="ORF">AVEN_213553_1</name>
</gene>
<keyword evidence="1" id="KW-0472">Membrane</keyword>
<keyword evidence="3" id="KW-1185">Reference proteome</keyword>
<keyword evidence="1" id="KW-0812">Transmembrane</keyword>
<dbReference type="Proteomes" id="UP000499080">
    <property type="component" value="Unassembled WGS sequence"/>
</dbReference>
<name>A0A4Y2HJR2_ARAVE</name>
<protein>
    <submittedName>
        <fullName evidence="2">Uncharacterized protein</fullName>
    </submittedName>
</protein>